<dbReference type="STRING" id="1429043.X474_21075"/>
<keyword evidence="2" id="KW-1185">Reference proteome</keyword>
<dbReference type="Pfam" id="PF02596">
    <property type="entry name" value="DUF169"/>
    <property type="match status" value="1"/>
</dbReference>
<reference evidence="1 2" key="1">
    <citation type="submission" date="2013-11" db="EMBL/GenBank/DDBJ databases">
        <title>Metagenomic analysis of a methanogenic consortium involved in long chain n-alkane degradation.</title>
        <authorList>
            <person name="Davidova I.A."/>
            <person name="Callaghan A.V."/>
            <person name="Wawrik B."/>
            <person name="Pruitt S."/>
            <person name="Marks C."/>
            <person name="Duncan K.E."/>
            <person name="Suflita J.M."/>
        </authorList>
    </citation>
    <scope>NUCLEOTIDE SEQUENCE [LARGE SCALE GENOMIC DNA]</scope>
    <source>
        <strain evidence="1 2">SPR</strain>
    </source>
</reference>
<dbReference type="RefSeq" id="WP_044351159.1">
    <property type="nucleotide sequence ID" value="NZ_AZAC01000035.1"/>
</dbReference>
<dbReference type="InParanoid" id="A0A0D2J8I4"/>
<evidence type="ECO:0000313" key="1">
    <source>
        <dbReference type="EMBL" id="KIX11996.1"/>
    </source>
</evidence>
<evidence type="ECO:0008006" key="3">
    <source>
        <dbReference type="Google" id="ProtNLM"/>
    </source>
</evidence>
<accession>A0A0D2J8I4</accession>
<dbReference type="EMBL" id="AZAC01000035">
    <property type="protein sequence ID" value="KIX11996.1"/>
    <property type="molecule type" value="Genomic_DNA"/>
</dbReference>
<sequence length="277" mass="30432">MSWRDDCEALAKVLKKRLYLSQAAVGIRLLNESEEKENPSFLEKVRRPGKGLPEMVLTCQAMAMVRLYGWQVMVTRESLDCPTGLITLGWVEMSPAYRNGDLAVTPYNQTKEARARRMEEVPALPLGSVSSLVAGPVGRIGFEPHVVVVYCSPAQAMRLVQAALFYKGGAIRSSSTGAQGCSQYITKVVKKGEARYIVPGNGDRIFGHVEEGQMSFSFPGELIGQMAEAIELSHKGGQVYPVPSYVKAELKVPGAYSEATRHLRKYSREKAESQKGS</sequence>
<dbReference type="AlphaFoldDB" id="A0A0D2J8I4"/>
<dbReference type="PANTHER" id="PTHR37954:SF3">
    <property type="entry name" value="DUF169 DOMAIN-CONTAINING PROTEIN"/>
    <property type="match status" value="1"/>
</dbReference>
<gene>
    <name evidence="1" type="ORF">X474_21075</name>
</gene>
<proteinExistence type="predicted"/>
<evidence type="ECO:0000313" key="2">
    <source>
        <dbReference type="Proteomes" id="UP000032233"/>
    </source>
</evidence>
<dbReference type="InterPro" id="IPR003748">
    <property type="entry name" value="DUF169"/>
</dbReference>
<comment type="caution">
    <text evidence="1">The sequence shown here is derived from an EMBL/GenBank/DDBJ whole genome shotgun (WGS) entry which is preliminary data.</text>
</comment>
<dbReference type="PANTHER" id="PTHR37954">
    <property type="entry name" value="BLL4979 PROTEIN"/>
    <property type="match status" value="1"/>
</dbReference>
<name>A0A0D2J8I4_9BACT</name>
<protein>
    <recommendedName>
        <fullName evidence="3">DUF169 domain-containing protein</fullName>
    </recommendedName>
</protein>
<organism evidence="1 2">
    <name type="scientific">Dethiosulfatarculus sandiegensis</name>
    <dbReference type="NCBI Taxonomy" id="1429043"/>
    <lineage>
        <taxon>Bacteria</taxon>
        <taxon>Pseudomonadati</taxon>
        <taxon>Thermodesulfobacteriota</taxon>
        <taxon>Desulfarculia</taxon>
        <taxon>Desulfarculales</taxon>
        <taxon>Desulfarculaceae</taxon>
        <taxon>Dethiosulfatarculus</taxon>
    </lineage>
</organism>
<dbReference type="Proteomes" id="UP000032233">
    <property type="component" value="Unassembled WGS sequence"/>
</dbReference>
<dbReference type="OrthoDB" id="9777728at2"/>